<name>A0A550BVW0_9AGAR</name>
<reference evidence="1 2" key="1">
    <citation type="journal article" date="2019" name="New Phytol.">
        <title>Comparative genomics reveals unique wood-decay strategies and fruiting body development in the Schizophyllaceae.</title>
        <authorList>
            <person name="Almasi E."/>
            <person name="Sahu N."/>
            <person name="Krizsan K."/>
            <person name="Balint B."/>
            <person name="Kovacs G.M."/>
            <person name="Kiss B."/>
            <person name="Cseklye J."/>
            <person name="Drula E."/>
            <person name="Henrissat B."/>
            <person name="Nagy I."/>
            <person name="Chovatia M."/>
            <person name="Adam C."/>
            <person name="LaButti K."/>
            <person name="Lipzen A."/>
            <person name="Riley R."/>
            <person name="Grigoriev I.V."/>
            <person name="Nagy L.G."/>
        </authorList>
    </citation>
    <scope>NUCLEOTIDE SEQUENCE [LARGE SCALE GENOMIC DNA]</scope>
    <source>
        <strain evidence="1 2">NL-1724</strain>
    </source>
</reference>
<comment type="caution">
    <text evidence="1">The sequence shown here is derived from an EMBL/GenBank/DDBJ whole genome shotgun (WGS) entry which is preliminary data.</text>
</comment>
<gene>
    <name evidence="1" type="ORF">BD626DRAFT_241887</name>
</gene>
<evidence type="ECO:0000313" key="1">
    <source>
        <dbReference type="EMBL" id="TRM56692.1"/>
    </source>
</evidence>
<dbReference type="EMBL" id="VDMD01000061">
    <property type="protein sequence ID" value="TRM56692.1"/>
    <property type="molecule type" value="Genomic_DNA"/>
</dbReference>
<dbReference type="AlphaFoldDB" id="A0A550BVW0"/>
<protein>
    <submittedName>
        <fullName evidence="1">Uncharacterized protein</fullName>
    </submittedName>
</protein>
<accession>A0A550BVW0</accession>
<sequence length="108" mass="11674">MAKADGLLQLHCSPSIALRPCTSQLAGSLQAAATQSSLPVIWKTAAYYDRRRAVLPQIYVNKDLATMLMTQHSAQALLFSCSACLLQDTSSEHGIKSVINMTASSEYL</sequence>
<organism evidence="1 2">
    <name type="scientific">Schizophyllum amplum</name>
    <dbReference type="NCBI Taxonomy" id="97359"/>
    <lineage>
        <taxon>Eukaryota</taxon>
        <taxon>Fungi</taxon>
        <taxon>Dikarya</taxon>
        <taxon>Basidiomycota</taxon>
        <taxon>Agaricomycotina</taxon>
        <taxon>Agaricomycetes</taxon>
        <taxon>Agaricomycetidae</taxon>
        <taxon>Agaricales</taxon>
        <taxon>Schizophyllaceae</taxon>
        <taxon>Schizophyllum</taxon>
    </lineage>
</organism>
<proteinExistence type="predicted"/>
<evidence type="ECO:0000313" key="2">
    <source>
        <dbReference type="Proteomes" id="UP000320762"/>
    </source>
</evidence>
<dbReference type="Proteomes" id="UP000320762">
    <property type="component" value="Unassembled WGS sequence"/>
</dbReference>
<keyword evidence="2" id="KW-1185">Reference proteome</keyword>